<feature type="coiled-coil region" evidence="1">
    <location>
        <begin position="708"/>
        <end position="1044"/>
    </location>
</feature>
<sequence>MEQLKPSEDLRSQLQKLVVTEADDRATAPQGLGAHVELDPSTIIKVSRILGALDSPRDTSHGSGRSDMSSVQTHGTTFASSVDLARVSEETPGTSKVGGERVLKASSDGRNLSLSKQDSLYLMKKIRDFEQKCKPLQEKNKKFLERNMELTMQNRNLKEQIRNIVGENKTLKEHLNICRQKCSGLSRQLNDAEVERARLEKHAQEVDRLKTDNEEQAKTITAMKQLAVEKDRRMEVLQHRKKRRLRLSPEYLSRLGSPSSADDERSQDSDLSVTSVSQSCLSDDDIIEELPPDDNERLDKKFRTLQKEHLLLQKSTAKLQGILGWGVDPQRYVKTKLDFEADLYVSRCKIDSLEECLEKYKDNDASWTTEKEQLSAKIRTHQQTIDQLELQLRETTGAYEELKEHSEQLEFLVLETQENTKNDIETDDASTNTDSGYYGEESTGQQQRSADTTKDIEEIVQDQHQQTDLYIEDNMATEKTDRYHSIVNDLETKLTNLLRGQGSEVKDVIQQLRKAERQLHSTNDMDKVVQGLRGQIGSLQQENARLTDRLTRCRDRLDTQELALTRDEREELMAVKPSKGESDISNRLRLAEVGHHQVRDRSLERTESWERLCSSPLLPTSHAGNHNGNLARLKPASVGRTGDQAPIRSRTVSTESDKSFHSQELVTDYVTPVTVAETETNAGRHLRTNSLPSVQAQALTDKGMSSEVEMLRRQTQDLKDENDVLRFELMQQRGHTDSDGSDGEESRVSELRETCEHLRERIQTAEGGERQVRDRLKLAEKHIMELELNETVLRDRVEEGNADCDKLRKQIVRLQRKIRESKDVISDRETAEMGLVAKLKYMEEAEAELSLKVTELERTNHILQQRLDVQEENQSDLQLLEDLTNQLEALKTVNSSLESRVMDLEENNDMLKENWRKVADEEADRRECLEDKIRVLESVNNEMKSKLKEYERELELGSGPSIATEINADTIEKLSNRISELEQELKRVNEGYLGSVETLMTELEESKKNEASLSEAVKELEVNEQELQDKIAELESVVSRENKLNPMCASQESLVDQLSVTGKSEIELREELAEMQKGYEKKITMFKREIAELHQQEDDLCTRIEELEENEISLNNKLSKLKETEMNYKNKIEELENRETSLTIRFSQRIEEMEQNEKNTSERFKLQIEELKQNEKELQDKVTDLEAENQDLSQRVLILEKYEEELSEKHKCVEGVEQELITLVKSNPVVNGANSVFLKESYQTDTKLECEATVCAKLDYQIATEDFSLLSENQKLKETVMKLTSSLQNYEKEKKSLEEKLKRNDKKRKRSERADNRTDYDVIAREVVTYKVEVEQLRSENTDLHERIMELDESERSLQEKNEHLSKEVESLQQSYRHECELSSSREQELVHRINELESFEHKLKGELHQNNEDQNGIQNVCEDLGICSKRQTELVDKNVGTQDFMEGVGQEQGKPVSSMFERIQKLESENQELSTKLAEMTATDSQVRKLSEKVKGLEENEDSLMERVMELEEEEDRLKRELSRVRSSVSDVSDLEEKLTELHSKEDELNSTIESLKLENDSLKMGVASSDSEKGGIAVRLASVQQMYEEQKKKVESLLKSEEQLMKSVSSEKKAAKAMEEELAATQEKLEELQTEYEHKLADKDENEKMIKDELNKMCRENQVLQKKLIEFEKSNSELEDEIEHCKISESRMFHRLQQLNTQNEELELKLSKLIKLIPNAVGDASENLTEKKVSNDPMSENPEVVSENPLTTSIFTETELDYLRSKTPDFDLLGSVPLDMLKKMKNFDQREQNYQIKIKEMENKNIKLVRKMNVLQSKEKDLKHEIKELQLELMKFHAKKSLRATFSLNDVERSGSEDGIDSDNQSGDDKEDDTDWFKADAVVVDNEYDSMSQEELLLSVKLMNEKQNQDTKKQAELEGLLNRVRDLMKRLAGAVECESLDDFVHTLENIQADANKLESEDLGVQTVFTSMLEAVTRLRQRLEALQDSEQALRLSLAESEVAIETLSAASAEKVHQLQAQIHVLAKISHRYQNCEQHDIGIQSSVGLHNLEPSKTINIDVPPSARLHSLHLLQSLGQSETIHVNVPPTHGSLESEDSDTGYFGYPESSAGSAAMMDRAEDVLRQRIRELEKLEKHLKQQVSDLECDRDELHQIARKDKNTIHEQNVVIRQLQLSQRNLQEQVTNFEKSENSLYARLDEMEGELDVKDDRIRDLEILEERLKDLVKQYKLDEKILQTKSRTLESSVREMSEKEQTLKQKVKNLETEKSAFCERSEYLQLRLKELESAETDLAQRSKNQENIMQTLQSTVIELETFGANAHARVVELEHVNFDLQQRLHHAMVENSPLSKQLHAVQGRHEDMASELQVLREAEVRLRRENEALQSSEIALHAEQKTLRLQKVDLEARVRSLEEADSVHRDRLSRLQRSENTLKYRLQELETSSIKTLDGSQMGSGSMKLPRTLEECQRRIIVLQTTLAELQSRLQTQNKDFSGNSPEEPDGFPGHVSMTQAEYQILQQRASVEVETRNQLEQADRLNSHLQGTIAQLRQGKDVCGHEVEIEVLRKRLHEANMSIKMLQNQPKGQWVTQGPEGQQPGSGGSPGEEVQETISRTSAGS</sequence>
<feature type="coiled-coil region" evidence="1">
    <location>
        <begin position="1942"/>
        <end position="1997"/>
    </location>
</feature>
<feature type="coiled-coil region" evidence="1">
    <location>
        <begin position="2359"/>
        <end position="2490"/>
    </location>
</feature>
<accession>A0A9D4BSU4</accession>
<feature type="region of interest" description="Disordered" evidence="2">
    <location>
        <begin position="1854"/>
        <end position="1875"/>
    </location>
</feature>
<feature type="region of interest" description="Disordered" evidence="2">
    <location>
        <begin position="54"/>
        <end position="73"/>
    </location>
</feature>
<dbReference type="PANTHER" id="PTHR23159">
    <property type="entry name" value="CENTROSOMAL PROTEIN 2"/>
    <property type="match status" value="1"/>
</dbReference>
<feature type="coiled-coil region" evidence="1">
    <location>
        <begin position="140"/>
        <end position="219"/>
    </location>
</feature>
<dbReference type="Proteomes" id="UP000828390">
    <property type="component" value="Unassembled WGS sequence"/>
</dbReference>
<evidence type="ECO:0000259" key="3">
    <source>
        <dbReference type="Pfam" id="PF16034"/>
    </source>
</evidence>
<organism evidence="4 5">
    <name type="scientific">Dreissena polymorpha</name>
    <name type="common">Zebra mussel</name>
    <name type="synonym">Mytilus polymorpha</name>
    <dbReference type="NCBI Taxonomy" id="45954"/>
    <lineage>
        <taxon>Eukaryota</taxon>
        <taxon>Metazoa</taxon>
        <taxon>Spiralia</taxon>
        <taxon>Lophotrochozoa</taxon>
        <taxon>Mollusca</taxon>
        <taxon>Bivalvia</taxon>
        <taxon>Autobranchia</taxon>
        <taxon>Heteroconchia</taxon>
        <taxon>Euheterodonta</taxon>
        <taxon>Imparidentia</taxon>
        <taxon>Neoheterodontei</taxon>
        <taxon>Myida</taxon>
        <taxon>Dreissenoidea</taxon>
        <taxon>Dreissenidae</taxon>
        <taxon>Dreissena</taxon>
    </lineage>
</organism>
<feature type="region of interest" description="Disordered" evidence="2">
    <location>
        <begin position="248"/>
        <end position="277"/>
    </location>
</feature>
<evidence type="ECO:0000256" key="1">
    <source>
        <dbReference type="SAM" id="Coils"/>
    </source>
</evidence>
<feature type="compositionally biased region" description="Polar residues" evidence="2">
    <location>
        <begin position="61"/>
        <end position="73"/>
    </location>
</feature>
<dbReference type="InterPro" id="IPR031994">
    <property type="entry name" value="JAKMIP_C"/>
</dbReference>
<dbReference type="Pfam" id="PF16034">
    <property type="entry name" value="JAKMIP_CC3"/>
    <property type="match status" value="1"/>
</dbReference>
<feature type="region of interest" description="Disordered" evidence="2">
    <location>
        <begin position="79"/>
        <end position="99"/>
    </location>
</feature>
<feature type="coiled-coil region" evidence="1">
    <location>
        <begin position="2117"/>
        <end position="2267"/>
    </location>
</feature>
<feature type="non-terminal residue" evidence="4">
    <location>
        <position position="1"/>
    </location>
</feature>
<feature type="coiled-coil region" evidence="1">
    <location>
        <begin position="1457"/>
        <end position="1718"/>
    </location>
</feature>
<name>A0A9D4BSU4_DREPO</name>
<dbReference type="EMBL" id="JAIWYP010000014">
    <property type="protein sequence ID" value="KAH3708050.1"/>
    <property type="molecule type" value="Genomic_DNA"/>
</dbReference>
<keyword evidence="1" id="KW-0175">Coiled coil</keyword>
<evidence type="ECO:0000256" key="2">
    <source>
        <dbReference type="SAM" id="MobiDB-lite"/>
    </source>
</evidence>
<feature type="region of interest" description="Disordered" evidence="2">
    <location>
        <begin position="418"/>
        <end position="450"/>
    </location>
</feature>
<feature type="domain" description="Janus kinase and microtubule-interacting protein C-terminal" evidence="3">
    <location>
        <begin position="253"/>
        <end position="420"/>
    </location>
</feature>
<feature type="region of interest" description="Disordered" evidence="2">
    <location>
        <begin position="1295"/>
        <end position="1315"/>
    </location>
</feature>
<feature type="region of interest" description="Disordered" evidence="2">
    <location>
        <begin position="2578"/>
        <end position="2616"/>
    </location>
</feature>
<feature type="region of interest" description="Disordered" evidence="2">
    <location>
        <begin position="620"/>
        <end position="659"/>
    </location>
</feature>
<comment type="caution">
    <text evidence="4">The sequence shown here is derived from an EMBL/GenBank/DDBJ whole genome shotgun (WGS) entry which is preliminary data.</text>
</comment>
<keyword evidence="5" id="KW-1185">Reference proteome</keyword>
<proteinExistence type="predicted"/>
<feature type="compositionally biased region" description="Polar residues" evidence="2">
    <location>
        <begin position="2607"/>
        <end position="2616"/>
    </location>
</feature>
<feature type="coiled-coil region" evidence="1">
    <location>
        <begin position="1076"/>
        <end position="1219"/>
    </location>
</feature>
<feature type="compositionally biased region" description="Polar residues" evidence="2">
    <location>
        <begin position="2578"/>
        <end position="2587"/>
    </location>
</feature>
<reference evidence="4" key="2">
    <citation type="submission" date="2020-11" db="EMBL/GenBank/DDBJ databases">
        <authorList>
            <person name="McCartney M.A."/>
            <person name="Auch B."/>
            <person name="Kono T."/>
            <person name="Mallez S."/>
            <person name="Becker A."/>
            <person name="Gohl D.M."/>
            <person name="Silverstein K.A.T."/>
            <person name="Koren S."/>
            <person name="Bechman K.B."/>
            <person name="Herman A."/>
            <person name="Abrahante J.E."/>
            <person name="Garbe J."/>
        </authorList>
    </citation>
    <scope>NUCLEOTIDE SEQUENCE</scope>
    <source>
        <strain evidence="4">Duluth1</strain>
        <tissue evidence="4">Whole animal</tissue>
    </source>
</reference>
<feature type="coiled-coil region" evidence="1">
    <location>
        <begin position="1786"/>
        <end position="1841"/>
    </location>
</feature>
<evidence type="ECO:0000313" key="4">
    <source>
        <dbReference type="EMBL" id="KAH3708050.1"/>
    </source>
</evidence>
<gene>
    <name evidence="4" type="ORF">DPMN_067489</name>
</gene>
<evidence type="ECO:0000313" key="5">
    <source>
        <dbReference type="Proteomes" id="UP000828390"/>
    </source>
</evidence>
<dbReference type="Gene3D" id="1.10.287.1490">
    <property type="match status" value="1"/>
</dbReference>
<reference evidence="4" key="1">
    <citation type="journal article" date="2019" name="bioRxiv">
        <title>The Genome of the Zebra Mussel, Dreissena polymorpha: A Resource for Invasive Species Research.</title>
        <authorList>
            <person name="McCartney M.A."/>
            <person name="Auch B."/>
            <person name="Kono T."/>
            <person name="Mallez S."/>
            <person name="Zhang Y."/>
            <person name="Obille A."/>
            <person name="Becker A."/>
            <person name="Abrahante J.E."/>
            <person name="Garbe J."/>
            <person name="Badalamenti J.P."/>
            <person name="Herman A."/>
            <person name="Mangelson H."/>
            <person name="Liachko I."/>
            <person name="Sullivan S."/>
            <person name="Sone E.D."/>
            <person name="Koren S."/>
            <person name="Silverstein K.A.T."/>
            <person name="Beckman K.B."/>
            <person name="Gohl D.M."/>
        </authorList>
    </citation>
    <scope>NUCLEOTIDE SEQUENCE</scope>
    <source>
        <strain evidence="4">Duluth1</strain>
        <tissue evidence="4">Whole animal</tissue>
    </source>
</reference>
<dbReference type="PANTHER" id="PTHR23159:SF31">
    <property type="entry name" value="CENTROSOME-ASSOCIATED PROTEIN CEP250 ISOFORM X1"/>
    <property type="match status" value="1"/>
</dbReference>
<protein>
    <recommendedName>
        <fullName evidence="3">Janus kinase and microtubule-interacting protein C-terminal domain-containing protein</fullName>
    </recommendedName>
</protein>
<feature type="coiled-coil region" evidence="1">
    <location>
        <begin position="498"/>
        <end position="556"/>
    </location>
</feature>